<proteinExistence type="predicted"/>
<dbReference type="AlphaFoldDB" id="A0A5M9ZG83"/>
<gene>
    <name evidence="1" type="ORF">EMO91_11720</name>
</gene>
<protein>
    <submittedName>
        <fullName evidence="1">Uncharacterized protein</fullName>
    </submittedName>
</protein>
<dbReference type="Proteomes" id="UP000410049">
    <property type="component" value="Unassembled WGS sequence"/>
</dbReference>
<evidence type="ECO:0000313" key="2">
    <source>
        <dbReference type="Proteomes" id="UP000410049"/>
    </source>
</evidence>
<organism evidence="1 2">
    <name type="scientific">Bifidobacterium myosotis</name>
    <dbReference type="NCBI Taxonomy" id="1630166"/>
    <lineage>
        <taxon>Bacteria</taxon>
        <taxon>Bacillati</taxon>
        <taxon>Actinomycetota</taxon>
        <taxon>Actinomycetes</taxon>
        <taxon>Bifidobacteriales</taxon>
        <taxon>Bifidobacteriaceae</taxon>
        <taxon>Bifidobacterium</taxon>
    </lineage>
</organism>
<dbReference type="EMBL" id="RZUH01000013">
    <property type="protein sequence ID" value="KAA8825816.1"/>
    <property type="molecule type" value="Genomic_DNA"/>
</dbReference>
<name>A0A5M9ZG83_9BIFI</name>
<comment type="caution">
    <text evidence="1">The sequence shown here is derived from an EMBL/GenBank/DDBJ whole genome shotgun (WGS) entry which is preliminary data.</text>
</comment>
<dbReference type="RefSeq" id="WP_150380106.1">
    <property type="nucleotide sequence ID" value="NZ_RZUH01000013.1"/>
</dbReference>
<reference evidence="1 2" key="1">
    <citation type="journal article" date="2019" name="Syst. Appl. Microbiol.">
        <title>Characterization of Bifidobacterium species in feaces of the Egyptian fruit bat: Description of B. vespertilionis sp. nov. and B. rousetti sp. nov.</title>
        <authorList>
            <person name="Modesto M."/>
            <person name="Satti M."/>
            <person name="Watanabe K."/>
            <person name="Puglisi E."/>
            <person name="Morelli L."/>
            <person name="Huang C.-H."/>
            <person name="Liou J.-S."/>
            <person name="Miyashita M."/>
            <person name="Tamura T."/>
            <person name="Saito S."/>
            <person name="Mori K."/>
            <person name="Huang L."/>
            <person name="Sciavilla P."/>
            <person name="Sandri C."/>
            <person name="Spiezio C."/>
            <person name="Vitali F."/>
            <person name="Cavalieri D."/>
            <person name="Perpetuini G."/>
            <person name="Tofalo R."/>
            <person name="Bonetti A."/>
            <person name="Arita M."/>
            <person name="Mattarelli P."/>
        </authorList>
    </citation>
    <scope>NUCLEOTIDE SEQUENCE [LARGE SCALE GENOMIC DNA]</scope>
    <source>
        <strain evidence="1 2">RST17</strain>
    </source>
</reference>
<sequence length="140" mass="15984">MRVISVNGGNISCPHLLFPAVFRNRDNSRRKPIAGEYRENGLISMFLRLLVLARSACEPVFRRMVATRFAPHLLKWFVWADCGKADRAKPRVPSRIFGMIVFGAYLRTTLITLERHDSEHRASQRNPRELMVAAHGLRGA</sequence>
<accession>A0A5M9ZG83</accession>
<evidence type="ECO:0000313" key="1">
    <source>
        <dbReference type="EMBL" id="KAA8825816.1"/>
    </source>
</evidence>